<reference evidence="5 6" key="1">
    <citation type="submission" date="2019-11" db="EMBL/GenBank/DDBJ databases">
        <authorList>
            <person name="Cao P."/>
        </authorList>
    </citation>
    <scope>NUCLEOTIDE SEQUENCE [LARGE SCALE GENOMIC DNA]</scope>
    <source>
        <strain evidence="5 6">NEAU-AAG5</strain>
    </source>
</reference>
<feature type="domain" description="HTH merR-type" evidence="4">
    <location>
        <begin position="1"/>
        <end position="68"/>
    </location>
</feature>
<name>A0A7K1LAL8_9ACTN</name>
<dbReference type="AlphaFoldDB" id="A0A7K1LAL8"/>
<dbReference type="SMART" id="SM00422">
    <property type="entry name" value="HTH_MERR"/>
    <property type="match status" value="1"/>
</dbReference>
<evidence type="ECO:0000256" key="3">
    <source>
        <dbReference type="ARBA" id="ARBA00023163"/>
    </source>
</evidence>
<dbReference type="PANTHER" id="PTHR30204">
    <property type="entry name" value="REDOX-CYCLING DRUG-SENSING TRANSCRIPTIONAL ACTIVATOR SOXR"/>
    <property type="match status" value="1"/>
</dbReference>
<keyword evidence="1" id="KW-0805">Transcription regulation</keyword>
<comment type="caution">
    <text evidence="5">The sequence shown here is derived from an EMBL/GenBank/DDBJ whole genome shotgun (WGS) entry which is preliminary data.</text>
</comment>
<dbReference type="Proteomes" id="UP000432015">
    <property type="component" value="Unassembled WGS sequence"/>
</dbReference>
<evidence type="ECO:0000313" key="5">
    <source>
        <dbReference type="EMBL" id="MUN41286.1"/>
    </source>
</evidence>
<dbReference type="InterPro" id="IPR009061">
    <property type="entry name" value="DNA-bd_dom_put_sf"/>
</dbReference>
<protein>
    <submittedName>
        <fullName evidence="5">MerR family transcriptional regulator</fullName>
    </submittedName>
</protein>
<dbReference type="InterPro" id="IPR047057">
    <property type="entry name" value="MerR_fam"/>
</dbReference>
<organism evidence="5 6">
    <name type="scientific">Actinomadura litoris</name>
    <dbReference type="NCBI Taxonomy" id="2678616"/>
    <lineage>
        <taxon>Bacteria</taxon>
        <taxon>Bacillati</taxon>
        <taxon>Actinomycetota</taxon>
        <taxon>Actinomycetes</taxon>
        <taxon>Streptosporangiales</taxon>
        <taxon>Thermomonosporaceae</taxon>
        <taxon>Actinomadura</taxon>
    </lineage>
</organism>
<sequence length="122" mass="13615">MLIGELAVAAGTTTRALRYYEQHGLLHSRRTGNGYRHYDARALTRVRNIRRLLALGFTSDDVRRFLPCLDDHDLTEQRCAASVEFVTLKLAALDERIAELNAIRGQLQGFLDSAGENPAMTG</sequence>
<dbReference type="InterPro" id="IPR000551">
    <property type="entry name" value="MerR-type_HTH_dom"/>
</dbReference>
<dbReference type="GO" id="GO:0003677">
    <property type="term" value="F:DNA binding"/>
    <property type="evidence" value="ECO:0007669"/>
    <property type="project" value="UniProtKB-KW"/>
</dbReference>
<dbReference type="CDD" id="cd01282">
    <property type="entry name" value="HTH_MerR-like_sg3"/>
    <property type="match status" value="1"/>
</dbReference>
<accession>A0A7K1LAL8</accession>
<proteinExistence type="predicted"/>
<evidence type="ECO:0000256" key="1">
    <source>
        <dbReference type="ARBA" id="ARBA00023015"/>
    </source>
</evidence>
<keyword evidence="3" id="KW-0804">Transcription</keyword>
<evidence type="ECO:0000259" key="4">
    <source>
        <dbReference type="PROSITE" id="PS50937"/>
    </source>
</evidence>
<evidence type="ECO:0000256" key="2">
    <source>
        <dbReference type="ARBA" id="ARBA00023125"/>
    </source>
</evidence>
<dbReference type="EMBL" id="WOFH01000014">
    <property type="protein sequence ID" value="MUN41286.1"/>
    <property type="molecule type" value="Genomic_DNA"/>
</dbReference>
<gene>
    <name evidence="5" type="ORF">GNZ18_32530</name>
</gene>
<dbReference type="PANTHER" id="PTHR30204:SF94">
    <property type="entry name" value="HEAVY METAL-DEPENDENT TRANSCRIPTIONAL REGULATOR HI_0293-RELATED"/>
    <property type="match status" value="1"/>
</dbReference>
<dbReference type="GO" id="GO:0003700">
    <property type="term" value="F:DNA-binding transcription factor activity"/>
    <property type="evidence" value="ECO:0007669"/>
    <property type="project" value="InterPro"/>
</dbReference>
<keyword evidence="6" id="KW-1185">Reference proteome</keyword>
<keyword evidence="2" id="KW-0238">DNA-binding</keyword>
<dbReference type="Gene3D" id="1.10.1660.10">
    <property type="match status" value="1"/>
</dbReference>
<dbReference type="PROSITE" id="PS50937">
    <property type="entry name" value="HTH_MERR_2"/>
    <property type="match status" value="1"/>
</dbReference>
<dbReference type="SUPFAM" id="SSF46955">
    <property type="entry name" value="Putative DNA-binding domain"/>
    <property type="match status" value="1"/>
</dbReference>
<evidence type="ECO:0000313" key="6">
    <source>
        <dbReference type="Proteomes" id="UP000432015"/>
    </source>
</evidence>
<dbReference type="Pfam" id="PF13411">
    <property type="entry name" value="MerR_1"/>
    <property type="match status" value="1"/>
</dbReference>
<dbReference type="PRINTS" id="PR00040">
    <property type="entry name" value="HTHMERR"/>
</dbReference>